<comment type="caution">
    <text evidence="1">The sequence shown here is derived from an EMBL/GenBank/DDBJ whole genome shotgun (WGS) entry which is preliminary data.</text>
</comment>
<dbReference type="Proteomes" id="UP001500755">
    <property type="component" value="Unassembled WGS sequence"/>
</dbReference>
<dbReference type="EMBL" id="BAAANO010000038">
    <property type="protein sequence ID" value="GAA2015598.1"/>
    <property type="molecule type" value="Genomic_DNA"/>
</dbReference>
<organism evidence="1 2">
    <name type="scientific">Brevibacterium samyangense</name>
    <dbReference type="NCBI Taxonomy" id="366888"/>
    <lineage>
        <taxon>Bacteria</taxon>
        <taxon>Bacillati</taxon>
        <taxon>Actinomycetota</taxon>
        <taxon>Actinomycetes</taxon>
        <taxon>Micrococcales</taxon>
        <taxon>Brevibacteriaceae</taxon>
        <taxon>Brevibacterium</taxon>
    </lineage>
</organism>
<evidence type="ECO:0000313" key="2">
    <source>
        <dbReference type="Proteomes" id="UP001500755"/>
    </source>
</evidence>
<sequence length="490" mass="52852">MNAQLPRIAGISLVLPHRQGRDPYTDMENTLLTEVVASLAPRSGTPPVSGTLALTDTFGPSDADIDGPVAGWGVRSVDPSAVGDGTGRDRANALFPIRSVRGPWTARLLAFGTSDADVVHGDPVFTFRWTRPDLEQVSRVKTTDVLVAQRGVDAEKDVLPSSTRLLDVTAGPENVLRQIVGARFVVGDWLPALAIAEAFGIDTRLVASDSTERFDHRDFLSGSGRPLETIADSVPEALELGGQTPPTVDIEALVRAFPRELWTTPKTVVAPHPLTTDGSTETAAARSFSRFTGARNRSTAEYALVLSSAIAAETPRSAATEDAFTVIDQRLWKYPHVRRAELPEALRSLDLVVCRRDADDLVEFVARTRRGYSAHLLHAERHGDSVVIGLVLGVPDLVRHIDEVSVHRDGAAVTVPGYQLPAHHLGRLDLDVVLPGTWDEDVRTASGVTVTIHWTDGNRTSVPLEATSSPRLFTDTPAATEVPDAFEGRV</sequence>
<reference evidence="1 2" key="1">
    <citation type="journal article" date="2019" name="Int. J. Syst. Evol. Microbiol.">
        <title>The Global Catalogue of Microorganisms (GCM) 10K type strain sequencing project: providing services to taxonomists for standard genome sequencing and annotation.</title>
        <authorList>
            <consortium name="The Broad Institute Genomics Platform"/>
            <consortium name="The Broad Institute Genome Sequencing Center for Infectious Disease"/>
            <person name="Wu L."/>
            <person name="Ma J."/>
        </authorList>
    </citation>
    <scope>NUCLEOTIDE SEQUENCE [LARGE SCALE GENOMIC DNA]</scope>
    <source>
        <strain evidence="1 2">JCM 14546</strain>
    </source>
</reference>
<accession>A0ABN2TQR2</accession>
<name>A0ABN2TQR2_9MICO</name>
<protein>
    <submittedName>
        <fullName evidence="1">Uncharacterized protein</fullName>
    </submittedName>
</protein>
<gene>
    <name evidence="1" type="ORF">GCM10009755_29210</name>
</gene>
<evidence type="ECO:0000313" key="1">
    <source>
        <dbReference type="EMBL" id="GAA2015598.1"/>
    </source>
</evidence>
<keyword evidence="2" id="KW-1185">Reference proteome</keyword>
<proteinExistence type="predicted"/>